<protein>
    <recommendedName>
        <fullName evidence="1">CUB domain-containing protein</fullName>
    </recommendedName>
</protein>
<reference evidence="2 3" key="1">
    <citation type="journal article" date="2019" name="Commun. Biol.">
        <title>The bagworm genome reveals a unique fibroin gene that provides high tensile strength.</title>
        <authorList>
            <person name="Kono N."/>
            <person name="Nakamura H."/>
            <person name="Ohtoshi R."/>
            <person name="Tomita M."/>
            <person name="Numata K."/>
            <person name="Arakawa K."/>
        </authorList>
    </citation>
    <scope>NUCLEOTIDE SEQUENCE [LARGE SCALE GENOMIC DNA]</scope>
</reference>
<dbReference type="AlphaFoldDB" id="A0A4C1TE15"/>
<proteinExistence type="predicted"/>
<comment type="caution">
    <text evidence="2">The sequence shown here is derived from an EMBL/GenBank/DDBJ whole genome shotgun (WGS) entry which is preliminary data.</text>
</comment>
<evidence type="ECO:0000313" key="3">
    <source>
        <dbReference type="Proteomes" id="UP000299102"/>
    </source>
</evidence>
<dbReference type="Proteomes" id="UP000299102">
    <property type="component" value="Unassembled WGS sequence"/>
</dbReference>
<dbReference type="Pfam" id="PF26080">
    <property type="entry name" value="CUB_animal"/>
    <property type="match status" value="1"/>
</dbReference>
<name>A0A4C1TE15_EUMVA</name>
<dbReference type="OrthoDB" id="6337346at2759"/>
<dbReference type="InterPro" id="IPR058698">
    <property type="entry name" value="CUB_metazoa"/>
</dbReference>
<sequence length="130" mass="13752">MQTLIIDSSNSEKSKATGDIYSFTVSGDVEGADNTVLGTALGAVNDGGCTTDFVVIANPIVSSTGVGVGTDRFCGIGFVTVQTSETVRFVRCNGCQRRRNSDQPAGRRQQGLQPYVHTDRLLTLTAYQAA</sequence>
<evidence type="ECO:0000259" key="1">
    <source>
        <dbReference type="Pfam" id="PF26080"/>
    </source>
</evidence>
<gene>
    <name evidence="2" type="ORF">EVAR_73837_1</name>
</gene>
<feature type="domain" description="CUB" evidence="1">
    <location>
        <begin position="16"/>
        <end position="88"/>
    </location>
</feature>
<dbReference type="EMBL" id="BGZK01005073">
    <property type="protein sequence ID" value="GBP12384.1"/>
    <property type="molecule type" value="Genomic_DNA"/>
</dbReference>
<organism evidence="2 3">
    <name type="scientific">Eumeta variegata</name>
    <name type="common">Bagworm moth</name>
    <name type="synonym">Eumeta japonica</name>
    <dbReference type="NCBI Taxonomy" id="151549"/>
    <lineage>
        <taxon>Eukaryota</taxon>
        <taxon>Metazoa</taxon>
        <taxon>Ecdysozoa</taxon>
        <taxon>Arthropoda</taxon>
        <taxon>Hexapoda</taxon>
        <taxon>Insecta</taxon>
        <taxon>Pterygota</taxon>
        <taxon>Neoptera</taxon>
        <taxon>Endopterygota</taxon>
        <taxon>Lepidoptera</taxon>
        <taxon>Glossata</taxon>
        <taxon>Ditrysia</taxon>
        <taxon>Tineoidea</taxon>
        <taxon>Psychidae</taxon>
        <taxon>Oiketicinae</taxon>
        <taxon>Eumeta</taxon>
    </lineage>
</organism>
<evidence type="ECO:0000313" key="2">
    <source>
        <dbReference type="EMBL" id="GBP12384.1"/>
    </source>
</evidence>
<accession>A0A4C1TE15</accession>
<keyword evidence="3" id="KW-1185">Reference proteome</keyword>